<dbReference type="SUPFAM" id="SSF101908">
    <property type="entry name" value="Putative isomerase YbhE"/>
    <property type="match status" value="1"/>
</dbReference>
<gene>
    <name evidence="2" type="ORF">CPELLU_LOCUS6276</name>
</gene>
<proteinExistence type="predicted"/>
<name>A0A9N9BZ94_9GLOM</name>
<organism evidence="2 3">
    <name type="scientific">Cetraspora pellucida</name>
    <dbReference type="NCBI Taxonomy" id="1433469"/>
    <lineage>
        <taxon>Eukaryota</taxon>
        <taxon>Fungi</taxon>
        <taxon>Fungi incertae sedis</taxon>
        <taxon>Mucoromycota</taxon>
        <taxon>Glomeromycotina</taxon>
        <taxon>Glomeromycetes</taxon>
        <taxon>Diversisporales</taxon>
        <taxon>Gigasporaceae</taxon>
        <taxon>Cetraspora</taxon>
    </lineage>
</organism>
<evidence type="ECO:0000313" key="2">
    <source>
        <dbReference type="EMBL" id="CAG8585062.1"/>
    </source>
</evidence>
<evidence type="ECO:0000256" key="1">
    <source>
        <dbReference type="SAM" id="Coils"/>
    </source>
</evidence>
<protein>
    <submittedName>
        <fullName evidence="2">13580_t:CDS:1</fullName>
    </submittedName>
</protein>
<dbReference type="InterPro" id="IPR015943">
    <property type="entry name" value="WD40/YVTN_repeat-like_dom_sf"/>
</dbReference>
<sequence length="738" mass="85309">METSSEQRIHIAEDTPHNGKSVTKIVSSPNMKYIATWSSEDSSVVGWCIVDDGQLKHEYMISQDEVDICYNKSPELYGYGEYYELFTVSDNKLVLMQIFGGEDESAKIGKIDVLVMLTERSLSNHEINVVAEVGKFWRIFDFETKKQLIQGLSDSPIWVYNSAFTENENLIITDSYSSRVYVFVTKKVGNSFKLTCKLTTSFGDSPDTKVIITPREKLLICNPALGSITKWDIKTLSFEVHFFLSNAYIVQAAKLNYDESLLLVHAIKLMEKGGSCPYIIIYLANNGMKLVTYAYSESIMIDSFDIIASRFGERLLVMSHDKDQTYYELRDPYLHEKPVAADKLFEVGSFKFQHPCVVTFDEVDKVDKVIGFINNNLLIKKLVNRDWIKYIREELKDYNRITIPSGGNEIDKMLNDAKFPIDTEFPRITSGYLVKWTLNYDSDSDKALLKAEPLNGLISDPKEREINLVIWESLEFIKCECLHNDDLVMITDTDVYVWTFNTEKIQLNYYYSEIGGRLDILEEVIFTNNFLPSPYITSVIYRRGYSFGNQEHFKELLEIYTKEEYYLAIYGYDVMDAIVEFRDYKLAEIFCKSCIELNFKNEKDPTPNIQLFGIISRFILKLTEENSIFVEAFISEISYFIAFDKYYLAQTLSKVTSVKHLDHVGVHNQLTTLSNEIRGIETDERKLVKKPYISPILLNAIQGETEEKLDDKVNNLQKEMKEMREMLNEINNKIGQLL</sequence>
<reference evidence="2" key="1">
    <citation type="submission" date="2021-06" db="EMBL/GenBank/DDBJ databases">
        <authorList>
            <person name="Kallberg Y."/>
            <person name="Tangrot J."/>
            <person name="Rosling A."/>
        </authorList>
    </citation>
    <scope>NUCLEOTIDE SEQUENCE</scope>
    <source>
        <strain evidence="2">FL966</strain>
    </source>
</reference>
<dbReference type="Gene3D" id="2.130.10.10">
    <property type="entry name" value="YVTN repeat-like/Quinoprotein amine dehydrogenase"/>
    <property type="match status" value="1"/>
</dbReference>
<dbReference type="AlphaFoldDB" id="A0A9N9BZ94"/>
<dbReference type="Proteomes" id="UP000789759">
    <property type="component" value="Unassembled WGS sequence"/>
</dbReference>
<dbReference type="EMBL" id="CAJVQA010003848">
    <property type="protein sequence ID" value="CAG8585062.1"/>
    <property type="molecule type" value="Genomic_DNA"/>
</dbReference>
<accession>A0A9N9BZ94</accession>
<evidence type="ECO:0000313" key="3">
    <source>
        <dbReference type="Proteomes" id="UP000789759"/>
    </source>
</evidence>
<keyword evidence="1" id="KW-0175">Coiled coil</keyword>
<dbReference type="OrthoDB" id="2410882at2759"/>
<comment type="caution">
    <text evidence="2">The sequence shown here is derived from an EMBL/GenBank/DDBJ whole genome shotgun (WGS) entry which is preliminary data.</text>
</comment>
<feature type="coiled-coil region" evidence="1">
    <location>
        <begin position="706"/>
        <end position="736"/>
    </location>
</feature>
<keyword evidence="3" id="KW-1185">Reference proteome</keyword>